<proteinExistence type="predicted"/>
<dbReference type="InterPro" id="IPR032675">
    <property type="entry name" value="LRR_dom_sf"/>
</dbReference>
<evidence type="ECO:0008006" key="2">
    <source>
        <dbReference type="Google" id="ProtNLM"/>
    </source>
</evidence>
<name>A0A077X3T5_9FUNG</name>
<accession>A0A077X3T5</accession>
<dbReference type="Gene3D" id="3.80.10.10">
    <property type="entry name" value="Ribonuclease Inhibitor"/>
    <property type="match status" value="1"/>
</dbReference>
<dbReference type="SUPFAM" id="SSF52047">
    <property type="entry name" value="RNI-like"/>
    <property type="match status" value="1"/>
</dbReference>
<gene>
    <name evidence="1" type="ORF">LRAMOSA05831</name>
</gene>
<dbReference type="AlphaFoldDB" id="A0A077X3T5"/>
<evidence type="ECO:0000313" key="1">
    <source>
        <dbReference type="EMBL" id="CDS13657.1"/>
    </source>
</evidence>
<organism evidence="1">
    <name type="scientific">Lichtheimia ramosa</name>
    <dbReference type="NCBI Taxonomy" id="688394"/>
    <lineage>
        <taxon>Eukaryota</taxon>
        <taxon>Fungi</taxon>
        <taxon>Fungi incertae sedis</taxon>
        <taxon>Mucoromycota</taxon>
        <taxon>Mucoromycotina</taxon>
        <taxon>Mucoromycetes</taxon>
        <taxon>Mucorales</taxon>
        <taxon>Lichtheimiaceae</taxon>
        <taxon>Lichtheimia</taxon>
    </lineage>
</organism>
<reference evidence="1" key="1">
    <citation type="journal article" date="2014" name="Genome Announc.">
        <title>De novo whole-genome sequence and genome annotation of Lichtheimia ramosa.</title>
        <authorList>
            <person name="Linde J."/>
            <person name="Schwartze V."/>
            <person name="Binder U."/>
            <person name="Lass-Florl C."/>
            <person name="Voigt K."/>
            <person name="Horn F."/>
        </authorList>
    </citation>
    <scope>NUCLEOTIDE SEQUENCE</scope>
    <source>
        <strain evidence="1">JMRC FSU:6197</strain>
    </source>
</reference>
<sequence>MSTDPSSPIGYLHEGRAYSERGYQRMAINMYGQGLSETASSDPVYLQLQQAKKDAEERDNTRIDFISRLPMDILTWIAPRLIHEDLPLEYDSFKMHHASLLVSKTWRQRLTQAGHLHYKDCMYGWNSRQHSSLAQLAPFVKSLTLDLHGVSFDDLWSLTPQFDMLKRLSISHMIDFDDDPAPFEPDRIVEGLRIVGDSLTHLKLHHFSIDSDATLPIQSVLDACPHLTTLNMNPVDPDLSGATLTFPRLTTLNIYLKTPVSNQVVTKLLNKLPCLESFSINHCSDKMIVATFLDHCPSLRYVEFGVFPCGSDEQDDDQFDTNIQFPKRYNQLSAGKMKLVLNNIPSNSFTPQELVTILKRYSPVLETLVISAEIPNVPEQVDASLQLDHVKQLVVNLPDPPDRHHDLDALVGLPGFIMRHTPNVERVAVPRAQMNSSTMQLMTQLSHLKDLELAMNYMLES</sequence>
<dbReference type="EMBL" id="LK023385">
    <property type="protein sequence ID" value="CDS13657.1"/>
    <property type="molecule type" value="Genomic_DNA"/>
</dbReference>
<dbReference type="OrthoDB" id="2236134at2759"/>
<protein>
    <recommendedName>
        <fullName evidence="2">F-box domain-containing protein</fullName>
    </recommendedName>
</protein>